<keyword evidence="2" id="KW-0472">Membrane</keyword>
<dbReference type="Gene3D" id="3.30.70.1320">
    <property type="entry name" value="Multidrug efflux transporter AcrB pore domain like"/>
    <property type="match status" value="1"/>
</dbReference>
<feature type="transmembrane region" description="Helical" evidence="2">
    <location>
        <begin position="977"/>
        <end position="1002"/>
    </location>
</feature>
<feature type="region of interest" description="Disordered" evidence="1">
    <location>
        <begin position="1017"/>
        <end position="1048"/>
    </location>
</feature>
<gene>
    <name evidence="3" type="ORF">U5G49_006630</name>
</gene>
<feature type="transmembrane region" description="Helical" evidence="2">
    <location>
        <begin position="872"/>
        <end position="891"/>
    </location>
</feature>
<evidence type="ECO:0000313" key="3">
    <source>
        <dbReference type="EMBL" id="WRW37885.1"/>
    </source>
</evidence>
<feature type="transmembrane region" description="Helical" evidence="2">
    <location>
        <begin position="944"/>
        <end position="965"/>
    </location>
</feature>
<dbReference type="PRINTS" id="PR00702">
    <property type="entry name" value="ACRIFLAVINRP"/>
</dbReference>
<feature type="transmembrane region" description="Helical" evidence="2">
    <location>
        <begin position="517"/>
        <end position="536"/>
    </location>
</feature>
<dbReference type="Proteomes" id="UP001322785">
    <property type="component" value="Plasmid pRinCIP108029c"/>
</dbReference>
<dbReference type="PANTHER" id="PTHR32063:SF77">
    <property type="entry name" value="ACR FAMILY TRANSPORT PROTEIN"/>
    <property type="match status" value="1"/>
</dbReference>
<dbReference type="Pfam" id="PF00873">
    <property type="entry name" value="ACR_tran"/>
    <property type="match status" value="1"/>
</dbReference>
<keyword evidence="2" id="KW-0812">Transmembrane</keyword>
<keyword evidence="4" id="KW-1185">Reference proteome</keyword>
<dbReference type="InterPro" id="IPR027463">
    <property type="entry name" value="AcrB_DN_DC_subdom"/>
</dbReference>
<dbReference type="Gene3D" id="3.30.2090.10">
    <property type="entry name" value="Multidrug efflux transporter AcrB TolC docking domain, DN and DC subdomains"/>
    <property type="match status" value="2"/>
</dbReference>
<feature type="transmembrane region" description="Helical" evidence="2">
    <location>
        <begin position="897"/>
        <end position="923"/>
    </location>
</feature>
<evidence type="ECO:0000313" key="4">
    <source>
        <dbReference type="Proteomes" id="UP001322785"/>
    </source>
</evidence>
<dbReference type="SUPFAM" id="SSF82693">
    <property type="entry name" value="Multidrug efflux transporter AcrB pore domain, PN1, PN2, PC1 and PC2 subdomains"/>
    <property type="match status" value="3"/>
</dbReference>
<feature type="transmembrane region" description="Helical" evidence="2">
    <location>
        <begin position="334"/>
        <end position="351"/>
    </location>
</feature>
<dbReference type="EMBL" id="CP140638">
    <property type="protein sequence ID" value="WRW37885.1"/>
    <property type="molecule type" value="Genomic_DNA"/>
</dbReference>
<dbReference type="InterPro" id="IPR001036">
    <property type="entry name" value="Acrflvin-R"/>
</dbReference>
<feature type="transmembrane region" description="Helical" evidence="2">
    <location>
        <begin position="358"/>
        <end position="378"/>
    </location>
</feature>
<keyword evidence="2" id="KW-1133">Transmembrane helix</keyword>
<organism evidence="3 4">
    <name type="scientific">Rhizobium indigoferae</name>
    <dbReference type="NCBI Taxonomy" id="158891"/>
    <lineage>
        <taxon>Bacteria</taxon>
        <taxon>Pseudomonadati</taxon>
        <taxon>Pseudomonadota</taxon>
        <taxon>Alphaproteobacteria</taxon>
        <taxon>Hyphomicrobiales</taxon>
        <taxon>Rhizobiaceae</taxon>
        <taxon>Rhizobium/Agrobacterium group</taxon>
        <taxon>Rhizobium</taxon>
    </lineage>
</organism>
<protein>
    <submittedName>
        <fullName evidence="3">Efflux RND transporter permease subunit</fullName>
    </submittedName>
</protein>
<accession>A0ABZ1DNV7</accession>
<reference evidence="3 4" key="1">
    <citation type="submission" date="2023-12" db="EMBL/GenBank/DDBJ databases">
        <authorList>
            <person name="Menendez E."/>
            <person name="Kaur S."/>
            <person name="Flores-Felix J.D."/>
            <person name="diCenzo G.C."/>
            <person name="Peix A."/>
            <person name="Velazquez E."/>
        </authorList>
    </citation>
    <scope>NUCLEOTIDE SEQUENCE [LARGE SCALE GENOMIC DNA]</scope>
    <source>
        <strain evidence="3 4">CIP 108029</strain>
        <plasmid evidence="3 4">pRinCIP108029c</plasmid>
    </source>
</reference>
<feature type="transmembrane region" description="Helical" evidence="2">
    <location>
        <begin position="846"/>
        <end position="865"/>
    </location>
</feature>
<feature type="transmembrane region" description="Helical" evidence="2">
    <location>
        <begin position="457"/>
        <end position="479"/>
    </location>
</feature>
<dbReference type="Gene3D" id="3.30.70.1440">
    <property type="entry name" value="Multidrug efflux transporter AcrB pore domain"/>
    <property type="match status" value="1"/>
</dbReference>
<dbReference type="RefSeq" id="WP_193445897.1">
    <property type="nucleotide sequence ID" value="NZ_BSOQ01000061.1"/>
</dbReference>
<sequence length="1048" mass="111070">MNFSAFSIRNPVPAILLFAMLAVGGLLAFKHLPVQNFPDMDLPTIKITATLDGAAPAQLETEVARTIEDNLASLSYLDHVTTTITDGTVSISVSFKLEKDSETALNEVRNAVDSAQADLPAQMETPSVTKVTVQSSALVTYAIRSTALNETELSWFIDNDLTKALLSVPGVGQVNRIGGVDREVHVDLDPTTMAAFGVTATTVSAQLKSVQADTSGGLGEIGGTRQTLRTLGAVASVDALKELRIPLANGQQVRLDDVASVTDSFAERSSMAYLDGKPVVAVEIKRSNGFSDSGVADDVDKAMKEFAAKHSNVQIEEAYSTIGPIIDNYDGSMHMLYEGAILAIIVVWLFLRDWRATILSAVALPLSVIPTFLVMHLAGFSLNIVTLLALSLVVGILVDDAIVEVENIARHLQMGKRPIDAALEAANEIGLAVIATTFTLVAVFLPTAFMSGIPGLIFRQFGITAAVAVLVSLVVARLLTPMMAAYFMKAHPREEKDGRVMRAYLAIVKAAMNRRKTTVAVTAVVVALSLATIPLLKSGFLPASDDARAQITLTMQPGATIEQTDATATKAADIVGKLQDVTHVFSSVGSASSGGGPDSSTTSSVGSATIVAVLSPIGERDRKQSEIENDIRQALSVLPGVRVAVGGDGNGTKLEITLASDDANALDSASTALEEQLRTLQGIGAVTSTAARQAPEIQITPDFARAAALGVTSSAIAEAVRVATNGEYSADLPKLNLPQRQVPIIVRFSPETRTKLDDIKNMRVAGTNGNVDLGSIADIRIGGSPSEIDRIDRMRNVTLSVELNGRILGDVNREAQALPALRRLPPGVTLVEQGELQRSSELFQSFGLAMAIGVFCIYAVLVLLFHDFLQPLTLLMALPLSLGGALVPLVVTGTSFSMSAVIGLLMLMGVVTKNSILLIQYAIMSRRQGMSRFDALVDACHKRARPIIMTTIAMAFGMLPVALSLTGGDSSFRQPMAIVVIGGVMMSTLLSLIVIPVIFTFVDDLNEALTRLVRRAGPDTADSEPQASNDRAAITFKPGLSKRGQGQR</sequence>
<proteinExistence type="predicted"/>
<evidence type="ECO:0000256" key="1">
    <source>
        <dbReference type="SAM" id="MobiDB-lite"/>
    </source>
</evidence>
<feature type="transmembrane region" description="Helical" evidence="2">
    <location>
        <begin position="425"/>
        <end position="445"/>
    </location>
</feature>
<dbReference type="Gene3D" id="1.20.1640.10">
    <property type="entry name" value="Multidrug efflux transporter AcrB transmembrane domain"/>
    <property type="match status" value="2"/>
</dbReference>
<dbReference type="Gene3D" id="3.30.70.1430">
    <property type="entry name" value="Multidrug efflux transporter AcrB pore domain"/>
    <property type="match status" value="2"/>
</dbReference>
<feature type="transmembrane region" description="Helical" evidence="2">
    <location>
        <begin position="384"/>
        <end position="405"/>
    </location>
</feature>
<dbReference type="SUPFAM" id="SSF82866">
    <property type="entry name" value="Multidrug efflux transporter AcrB transmembrane domain"/>
    <property type="match status" value="2"/>
</dbReference>
<dbReference type="PANTHER" id="PTHR32063">
    <property type="match status" value="1"/>
</dbReference>
<dbReference type="SUPFAM" id="SSF82714">
    <property type="entry name" value="Multidrug efflux transporter AcrB TolC docking domain, DN and DC subdomains"/>
    <property type="match status" value="2"/>
</dbReference>
<name>A0ABZ1DNV7_9HYPH</name>
<geneLocation type="plasmid" evidence="3 4">
    <name>pRinCIP108029c</name>
</geneLocation>
<keyword evidence="3" id="KW-0614">Plasmid</keyword>
<evidence type="ECO:0000256" key="2">
    <source>
        <dbReference type="SAM" id="Phobius"/>
    </source>
</evidence>